<dbReference type="PATRIC" id="fig|87541.4.peg.1690"/>
<sequence>MNKKLQILGLAQVAGQLVSGYDTVLQTLQQGKACLVVAASDLSPRSLKNITNKCSYYQVPLYREFDSLEISQALGKKRSICALTDQGFANSLK</sequence>
<proteinExistence type="predicted"/>
<evidence type="ECO:0000259" key="1">
    <source>
        <dbReference type="Pfam" id="PF01248"/>
    </source>
</evidence>
<evidence type="ECO:0000313" key="3">
    <source>
        <dbReference type="Proteomes" id="UP000070422"/>
    </source>
</evidence>
<gene>
    <name evidence="2" type="ORF">HMPREF3187_01710</name>
</gene>
<evidence type="ECO:0000313" key="2">
    <source>
        <dbReference type="EMBL" id="KXB33186.1"/>
    </source>
</evidence>
<dbReference type="EMBL" id="LSCQ01000102">
    <property type="protein sequence ID" value="KXB33186.1"/>
    <property type="molecule type" value="Genomic_DNA"/>
</dbReference>
<dbReference type="KEGG" id="acg:AWM71_07015"/>
<accession>A0A0X8F925</accession>
<dbReference type="InterPro" id="IPR004038">
    <property type="entry name" value="Ribosomal_eL8/eL30/eS12/Gad45"/>
</dbReference>
<dbReference type="STRING" id="87541.AWM71_07015"/>
<dbReference type="OrthoDB" id="9794863at2"/>
<name>A0A0X8F925_9LACT</name>
<dbReference type="InterPro" id="IPR029064">
    <property type="entry name" value="Ribosomal_eL30-like_sf"/>
</dbReference>
<feature type="domain" description="Ribosomal protein eL8/eL30/eS12/Gadd45" evidence="1">
    <location>
        <begin position="7"/>
        <end position="91"/>
    </location>
</feature>
<keyword evidence="2" id="KW-0689">Ribosomal protein</keyword>
<dbReference type="GO" id="GO:0005840">
    <property type="term" value="C:ribosome"/>
    <property type="evidence" value="ECO:0007669"/>
    <property type="project" value="UniProtKB-KW"/>
</dbReference>
<dbReference type="RefSeq" id="WP_060777280.1">
    <property type="nucleotide sequence ID" value="NZ_CP014159.1"/>
</dbReference>
<dbReference type="Proteomes" id="UP000070422">
    <property type="component" value="Unassembled WGS sequence"/>
</dbReference>
<reference evidence="2 3" key="1">
    <citation type="submission" date="2016-01" db="EMBL/GenBank/DDBJ databases">
        <authorList>
            <person name="Oliw E.H."/>
        </authorList>
    </citation>
    <scope>NUCLEOTIDE SEQUENCE [LARGE SCALE GENOMIC DNA]</scope>
    <source>
        <strain evidence="2 3">KA00635</strain>
    </source>
</reference>
<dbReference type="Gene3D" id="3.30.1330.30">
    <property type="match status" value="1"/>
</dbReference>
<protein>
    <submittedName>
        <fullName evidence="2">Ribosomal protein L7Ae</fullName>
    </submittedName>
</protein>
<dbReference type="AlphaFoldDB" id="A0A0X8F925"/>
<dbReference type="Pfam" id="PF01248">
    <property type="entry name" value="Ribosomal_L7Ae"/>
    <property type="match status" value="1"/>
</dbReference>
<keyword evidence="2" id="KW-0687">Ribonucleoprotein</keyword>
<comment type="caution">
    <text evidence="2">The sequence shown here is derived from an EMBL/GenBank/DDBJ whole genome shotgun (WGS) entry which is preliminary data.</text>
</comment>
<organism evidence="2 3">
    <name type="scientific">Aerococcus christensenii</name>
    <dbReference type="NCBI Taxonomy" id="87541"/>
    <lineage>
        <taxon>Bacteria</taxon>
        <taxon>Bacillati</taxon>
        <taxon>Bacillota</taxon>
        <taxon>Bacilli</taxon>
        <taxon>Lactobacillales</taxon>
        <taxon>Aerococcaceae</taxon>
        <taxon>Aerococcus</taxon>
    </lineage>
</organism>
<dbReference type="SUPFAM" id="SSF55315">
    <property type="entry name" value="L30e-like"/>
    <property type="match status" value="1"/>
</dbReference>